<geneLocation type="mitochondrion" evidence="2"/>
<reference evidence="2" key="1">
    <citation type="journal article" date="2021" name="Front. Mar. Sci.">
        <title>Molecular phylogenetic and evolutionary analyses of Euplotes species living in freshwater and marine habitats: a mitogenomic perspective.</title>
        <authorList>
            <person name="Huang N."/>
            <person name="Chen S."/>
            <person name="Miao M."/>
        </authorList>
    </citation>
    <scope>NUCLEOTIDE SEQUENCE</scope>
</reference>
<feature type="transmembrane region" description="Helical" evidence="1">
    <location>
        <begin position="96"/>
        <end position="117"/>
    </location>
</feature>
<keyword evidence="2" id="KW-0496">Mitochondrion</keyword>
<dbReference type="EMBL" id="MT665958">
    <property type="protein sequence ID" value="QTT61043.1"/>
    <property type="molecule type" value="Genomic_DNA"/>
</dbReference>
<sequence length="144" mass="18137">MIFKKKKIISFFWKKGFYFNSNIYFYQNQTFFKVYKLFGFALYFFRIFFFRIELNMNHISFYYTKSLTILPLVSLYLLNYYLLLTYPVLLNIQYQYYFNILIFYLIRTFKGLSFYINKPVYRRSRGRTFKTKLNKVFKLSNYWF</sequence>
<organism evidence="2">
    <name type="scientific">Euplotes aediculatus</name>
    <name type="common">Ciliate</name>
    <dbReference type="NCBI Taxonomy" id="5940"/>
    <lineage>
        <taxon>Eukaryota</taxon>
        <taxon>Sar</taxon>
        <taxon>Alveolata</taxon>
        <taxon>Ciliophora</taxon>
        <taxon>Intramacronucleata</taxon>
        <taxon>Spirotrichea</taxon>
        <taxon>Hypotrichia</taxon>
        <taxon>Euplotida</taxon>
        <taxon>Euplotidae</taxon>
        <taxon>Euplotes</taxon>
    </lineage>
</organism>
<keyword evidence="1" id="KW-0472">Membrane</keyword>
<proteinExistence type="predicted"/>
<keyword evidence="1" id="KW-1133">Transmembrane helix</keyword>
<evidence type="ECO:0000313" key="2">
    <source>
        <dbReference type="EMBL" id="QTT61043.1"/>
    </source>
</evidence>
<feature type="transmembrane region" description="Helical" evidence="1">
    <location>
        <begin position="66"/>
        <end position="84"/>
    </location>
</feature>
<evidence type="ECO:0000256" key="1">
    <source>
        <dbReference type="SAM" id="Phobius"/>
    </source>
</evidence>
<keyword evidence="1" id="KW-0812">Transmembrane</keyword>
<gene>
    <name evidence="2" type="primary">ORF155</name>
</gene>
<protein>
    <submittedName>
        <fullName evidence="2">Uncharacterized protein</fullName>
    </submittedName>
</protein>
<name>A0A8A9WP33_EUPAE</name>
<accession>A0A8A9WP33</accession>
<feature type="transmembrane region" description="Helical" evidence="1">
    <location>
        <begin position="34"/>
        <end position="54"/>
    </location>
</feature>
<dbReference type="AlphaFoldDB" id="A0A8A9WP33"/>